<reference evidence="4" key="1">
    <citation type="submission" date="2020-07" db="EMBL/GenBank/DDBJ databases">
        <title>A new Micromonospora strain with potent antibiotic activity isolated from the microbiome of a mid-Atlantic deep-sea sponge.</title>
        <authorList>
            <person name="Back C.R."/>
            <person name="Stennett H.L."/>
            <person name="Williams S.E."/>
            <person name="Wang L."/>
            <person name="Ojeda Gomez J."/>
            <person name="Abdulle O.M."/>
            <person name="Duffy T."/>
            <person name="Hendry K.R."/>
            <person name="Powell D."/>
            <person name="Stach J.E."/>
            <person name="Essex-Lopresti A.E."/>
            <person name="Willis C.L."/>
            <person name="Curnow P."/>
            <person name="Race P.R."/>
        </authorList>
    </citation>
    <scope>NUCLEOTIDE SEQUENCE [LARGE SCALE GENOMIC DNA]</scope>
    <source>
        <strain evidence="4">28ISP2-46</strain>
    </source>
</reference>
<organism evidence="3 4">
    <name type="scientific">Micromonospora robiginosa</name>
    <dbReference type="NCBI Taxonomy" id="2749844"/>
    <lineage>
        <taxon>Bacteria</taxon>
        <taxon>Bacillati</taxon>
        <taxon>Actinomycetota</taxon>
        <taxon>Actinomycetes</taxon>
        <taxon>Micromonosporales</taxon>
        <taxon>Micromonosporaceae</taxon>
        <taxon>Micromonospora</taxon>
    </lineage>
</organism>
<reference evidence="3 4" key="2">
    <citation type="journal article" date="2021" name="Mar. Drugs">
        <title>A New Micromonospora Strain with Antibiotic Activity Isolated from the Microbiome of a Mid-Atlantic Deep-Sea Sponge.</title>
        <authorList>
            <person name="Back C.R."/>
            <person name="Stennett H.L."/>
            <person name="Williams S.E."/>
            <person name="Wang L."/>
            <person name="Ojeda Gomez J."/>
            <person name="Abdulle O.M."/>
            <person name="Duffy T."/>
            <person name="Neal C."/>
            <person name="Mantell J."/>
            <person name="Jepson M.A."/>
            <person name="Hendry K.R."/>
            <person name="Powell D."/>
            <person name="Stach J.E.M."/>
            <person name="Essex-Lopresti A.E."/>
            <person name="Willis C.L."/>
            <person name="Curnow P."/>
            <person name="Race P.R."/>
        </authorList>
    </citation>
    <scope>NUCLEOTIDE SEQUENCE [LARGE SCALE GENOMIC DNA]</scope>
    <source>
        <strain evidence="3 4">28ISP2-46</strain>
    </source>
</reference>
<evidence type="ECO:0000256" key="1">
    <source>
        <dbReference type="SAM" id="MobiDB-lite"/>
    </source>
</evidence>
<feature type="compositionally biased region" description="Basic and acidic residues" evidence="1">
    <location>
        <begin position="42"/>
        <end position="69"/>
    </location>
</feature>
<evidence type="ECO:0000256" key="2">
    <source>
        <dbReference type="SAM" id="Phobius"/>
    </source>
</evidence>
<dbReference type="RefSeq" id="WP_181568119.1">
    <property type="nucleotide sequence ID" value="NZ_CP059322.2"/>
</dbReference>
<feature type="region of interest" description="Disordered" evidence="1">
    <location>
        <begin position="29"/>
        <end position="69"/>
    </location>
</feature>
<protein>
    <submittedName>
        <fullName evidence="3">Uncharacterized protein</fullName>
    </submittedName>
</protein>
<proteinExistence type="predicted"/>
<evidence type="ECO:0000313" key="4">
    <source>
        <dbReference type="Proteomes" id="UP000510844"/>
    </source>
</evidence>
<dbReference type="Proteomes" id="UP000510844">
    <property type="component" value="Chromosome"/>
</dbReference>
<keyword evidence="2" id="KW-0472">Membrane</keyword>
<name>A0A7L6B1S7_9ACTN</name>
<dbReference type="KEGG" id="mfeu:H1D33_19690"/>
<sequence length="69" mass="7655">MTTVVVSVAVLVVLVLAVVVFVSRRDRDRLSSEEDQTAVRHAGADQRRHEAERHLASGLAERHRNPPST</sequence>
<evidence type="ECO:0000313" key="3">
    <source>
        <dbReference type="EMBL" id="QLQ35590.1"/>
    </source>
</evidence>
<keyword evidence="4" id="KW-1185">Reference proteome</keyword>
<dbReference type="AlphaFoldDB" id="A0A7L6B1S7"/>
<dbReference type="EMBL" id="CP059322">
    <property type="protein sequence ID" value="QLQ35590.1"/>
    <property type="molecule type" value="Genomic_DNA"/>
</dbReference>
<gene>
    <name evidence="3" type="ORF">H1D33_19690</name>
</gene>
<feature type="transmembrane region" description="Helical" evidence="2">
    <location>
        <begin position="6"/>
        <end position="23"/>
    </location>
</feature>
<accession>A0A7L6B1S7</accession>
<keyword evidence="2" id="KW-0812">Transmembrane</keyword>
<keyword evidence="2" id="KW-1133">Transmembrane helix</keyword>